<reference evidence="2 3" key="1">
    <citation type="submission" date="2024-02" db="EMBL/GenBank/DDBJ databases">
        <authorList>
            <person name="Daric V."/>
            <person name="Darras S."/>
        </authorList>
    </citation>
    <scope>NUCLEOTIDE SEQUENCE [LARGE SCALE GENOMIC DNA]</scope>
</reference>
<keyword evidence="1" id="KW-1133">Transmembrane helix</keyword>
<keyword evidence="1" id="KW-0472">Membrane</keyword>
<gene>
    <name evidence="2" type="ORF">CVLEPA_LOCUS18580</name>
</gene>
<organism evidence="2 3">
    <name type="scientific">Clavelina lepadiformis</name>
    <name type="common">Light-bulb sea squirt</name>
    <name type="synonym">Ascidia lepadiformis</name>
    <dbReference type="NCBI Taxonomy" id="159417"/>
    <lineage>
        <taxon>Eukaryota</taxon>
        <taxon>Metazoa</taxon>
        <taxon>Chordata</taxon>
        <taxon>Tunicata</taxon>
        <taxon>Ascidiacea</taxon>
        <taxon>Aplousobranchia</taxon>
        <taxon>Clavelinidae</taxon>
        <taxon>Clavelina</taxon>
    </lineage>
</organism>
<name>A0ABP0G484_CLALP</name>
<protein>
    <recommendedName>
        <fullName evidence="4">G-protein coupled receptors family 1 profile domain-containing protein</fullName>
    </recommendedName>
</protein>
<accession>A0ABP0G484</accession>
<sequence>MHSLSVLDKALRLDCFLFTDTHQRCSRVWQPLTDSFLLIIVSLWLLEIIGIVVMLITSIRKSLLVMNPARSISSHSLYMSNRNVYGSKSTENMSNLDNTANSISGISHCRSVSNMNLESPNTHQGGRLSCCYSCNVTIKFLVIIFLLFLVTTSPVIVVILIDVISKDYVLPPHSVPWVVMLSMWYGLISPVILVCYMPRLRLAVQGLFVSIKCCTRITIRQDNNNDKK</sequence>
<dbReference type="Proteomes" id="UP001642483">
    <property type="component" value="Unassembled WGS sequence"/>
</dbReference>
<feature type="transmembrane region" description="Helical" evidence="1">
    <location>
        <begin position="140"/>
        <end position="165"/>
    </location>
</feature>
<evidence type="ECO:0000313" key="3">
    <source>
        <dbReference type="Proteomes" id="UP001642483"/>
    </source>
</evidence>
<proteinExistence type="predicted"/>
<dbReference type="Gene3D" id="1.20.1070.10">
    <property type="entry name" value="Rhodopsin 7-helix transmembrane proteins"/>
    <property type="match status" value="1"/>
</dbReference>
<keyword evidence="3" id="KW-1185">Reference proteome</keyword>
<comment type="caution">
    <text evidence="2">The sequence shown here is derived from an EMBL/GenBank/DDBJ whole genome shotgun (WGS) entry which is preliminary data.</text>
</comment>
<dbReference type="EMBL" id="CAWYQH010000102">
    <property type="protein sequence ID" value="CAK8686647.1"/>
    <property type="molecule type" value="Genomic_DNA"/>
</dbReference>
<feature type="transmembrane region" description="Helical" evidence="1">
    <location>
        <begin position="177"/>
        <end position="197"/>
    </location>
</feature>
<evidence type="ECO:0000313" key="2">
    <source>
        <dbReference type="EMBL" id="CAK8686647.1"/>
    </source>
</evidence>
<dbReference type="SUPFAM" id="SSF81321">
    <property type="entry name" value="Family A G protein-coupled receptor-like"/>
    <property type="match status" value="1"/>
</dbReference>
<evidence type="ECO:0008006" key="4">
    <source>
        <dbReference type="Google" id="ProtNLM"/>
    </source>
</evidence>
<keyword evidence="1" id="KW-0812">Transmembrane</keyword>
<feature type="transmembrane region" description="Helical" evidence="1">
    <location>
        <begin position="36"/>
        <end position="56"/>
    </location>
</feature>
<evidence type="ECO:0000256" key="1">
    <source>
        <dbReference type="SAM" id="Phobius"/>
    </source>
</evidence>